<dbReference type="EMBL" id="MHVL01000013">
    <property type="protein sequence ID" value="OHA93733.1"/>
    <property type="molecule type" value="Genomic_DNA"/>
</dbReference>
<organism evidence="1 2">
    <name type="scientific">Candidatus Zambryskibacteria bacterium RIFCSPHIGHO2_02_38_10.5</name>
    <dbReference type="NCBI Taxonomy" id="1802742"/>
    <lineage>
        <taxon>Bacteria</taxon>
        <taxon>Candidatus Zambryskiibacteriota</taxon>
    </lineage>
</organism>
<dbReference type="Proteomes" id="UP000179264">
    <property type="component" value="Unassembled WGS sequence"/>
</dbReference>
<dbReference type="InterPro" id="IPR036388">
    <property type="entry name" value="WH-like_DNA-bd_sf"/>
</dbReference>
<protein>
    <recommendedName>
        <fullName evidence="3">HTH deoR-type domain-containing protein</fullName>
    </recommendedName>
</protein>
<accession>A0A1G2T8Z0</accession>
<evidence type="ECO:0008006" key="3">
    <source>
        <dbReference type="Google" id="ProtNLM"/>
    </source>
</evidence>
<dbReference type="SUPFAM" id="SSF46785">
    <property type="entry name" value="Winged helix' DNA-binding domain"/>
    <property type="match status" value="1"/>
</dbReference>
<gene>
    <name evidence="1" type="ORF">A2W58_00765</name>
</gene>
<proteinExistence type="predicted"/>
<dbReference type="AlphaFoldDB" id="A0A1G2T8Z0"/>
<dbReference type="Gene3D" id="1.10.10.10">
    <property type="entry name" value="Winged helix-like DNA-binding domain superfamily/Winged helix DNA-binding domain"/>
    <property type="match status" value="1"/>
</dbReference>
<sequence>MDDKKQNQVDITGKNLEPISFFEKDGDFIFTYKKTEKLATALYMITNTFSPDEPMKWTLRKKVSDLLSFILNYKDLSTTKTLVLELTSFLEISSKAGMISPMNLSILKQEFSNLLSRIDFSTDIKTLFETENKPYFKPELQSISRRVSDDNKDKTVVHDKNILKKSNRQSIIIEILKKKKEVIIKDIVEIIRNCSEKTIQRELISLIENGVVRRTGQRRWSKYSLTF</sequence>
<evidence type="ECO:0000313" key="1">
    <source>
        <dbReference type="EMBL" id="OHA93733.1"/>
    </source>
</evidence>
<evidence type="ECO:0000313" key="2">
    <source>
        <dbReference type="Proteomes" id="UP000179264"/>
    </source>
</evidence>
<name>A0A1G2T8Z0_9BACT</name>
<reference evidence="1 2" key="1">
    <citation type="journal article" date="2016" name="Nat. Commun.">
        <title>Thousands of microbial genomes shed light on interconnected biogeochemical processes in an aquifer system.</title>
        <authorList>
            <person name="Anantharaman K."/>
            <person name="Brown C.T."/>
            <person name="Hug L.A."/>
            <person name="Sharon I."/>
            <person name="Castelle C.J."/>
            <person name="Probst A.J."/>
            <person name="Thomas B.C."/>
            <person name="Singh A."/>
            <person name="Wilkins M.J."/>
            <person name="Karaoz U."/>
            <person name="Brodie E.L."/>
            <person name="Williams K.H."/>
            <person name="Hubbard S.S."/>
            <person name="Banfield J.F."/>
        </authorList>
    </citation>
    <scope>NUCLEOTIDE SEQUENCE [LARGE SCALE GENOMIC DNA]</scope>
</reference>
<comment type="caution">
    <text evidence="1">The sequence shown here is derived from an EMBL/GenBank/DDBJ whole genome shotgun (WGS) entry which is preliminary data.</text>
</comment>
<dbReference type="InterPro" id="IPR036390">
    <property type="entry name" value="WH_DNA-bd_sf"/>
</dbReference>